<evidence type="ECO:0000256" key="1">
    <source>
        <dbReference type="ARBA" id="ARBA00000085"/>
    </source>
</evidence>
<proteinExistence type="predicted"/>
<keyword evidence="8 13" id="KW-0418">Kinase</keyword>
<evidence type="ECO:0000256" key="5">
    <source>
        <dbReference type="ARBA" id="ARBA00022679"/>
    </source>
</evidence>
<dbReference type="InterPro" id="IPR050482">
    <property type="entry name" value="Sensor_HK_TwoCompSys"/>
</dbReference>
<evidence type="ECO:0000256" key="15">
    <source>
        <dbReference type="SAM" id="Phobius"/>
    </source>
</evidence>
<feature type="coiled-coil region" evidence="14">
    <location>
        <begin position="111"/>
        <end position="138"/>
    </location>
</feature>
<dbReference type="Gene3D" id="1.20.5.1930">
    <property type="match status" value="1"/>
</dbReference>
<dbReference type="InterPro" id="IPR003660">
    <property type="entry name" value="HAMP_dom"/>
</dbReference>
<dbReference type="PROSITE" id="PS50109">
    <property type="entry name" value="HIS_KIN"/>
    <property type="match status" value="1"/>
</dbReference>
<feature type="transmembrane region" description="Helical" evidence="15">
    <location>
        <begin position="44"/>
        <end position="67"/>
    </location>
</feature>
<evidence type="ECO:0000256" key="14">
    <source>
        <dbReference type="SAM" id="Coils"/>
    </source>
</evidence>
<dbReference type="EMBL" id="JAKIJS010000001">
    <property type="protein sequence ID" value="MCF6138401.1"/>
    <property type="molecule type" value="Genomic_DNA"/>
</dbReference>
<evidence type="ECO:0000313" key="18">
    <source>
        <dbReference type="EMBL" id="MCF6138401.1"/>
    </source>
</evidence>
<keyword evidence="19" id="KW-1185">Reference proteome</keyword>
<keyword evidence="4" id="KW-0597">Phosphoprotein</keyword>
<dbReference type="SMART" id="SM00387">
    <property type="entry name" value="HATPase_c"/>
    <property type="match status" value="1"/>
</dbReference>
<evidence type="ECO:0000256" key="2">
    <source>
        <dbReference type="ARBA" id="ARBA00004651"/>
    </source>
</evidence>
<dbReference type="CDD" id="cd16917">
    <property type="entry name" value="HATPase_UhpB-NarQ-NarX-like"/>
    <property type="match status" value="1"/>
</dbReference>
<evidence type="ECO:0000256" key="10">
    <source>
        <dbReference type="ARBA" id="ARBA00022989"/>
    </source>
</evidence>
<name>A0ABS9H2W1_9BACL</name>
<keyword evidence="7 13" id="KW-0547">Nucleotide-binding</keyword>
<keyword evidence="9 13" id="KW-0067">ATP-binding</keyword>
<feature type="domain" description="Histidine kinase" evidence="16">
    <location>
        <begin position="150"/>
        <end position="344"/>
    </location>
</feature>
<protein>
    <recommendedName>
        <fullName evidence="13">Sensor histidine kinase</fullName>
        <ecNumber evidence="13">2.7.13.3</ecNumber>
    </recommendedName>
</protein>
<dbReference type="InterPro" id="IPR017202">
    <property type="entry name" value="LiaS/VraS"/>
</dbReference>
<dbReference type="Gene3D" id="6.10.340.10">
    <property type="match status" value="1"/>
</dbReference>
<keyword evidence="11 13" id="KW-0902">Two-component regulatory system</keyword>
<dbReference type="PANTHER" id="PTHR24421">
    <property type="entry name" value="NITRATE/NITRITE SENSOR PROTEIN NARX-RELATED"/>
    <property type="match status" value="1"/>
</dbReference>
<sequence length="350" mass="39573">MNENTNGVRKILYRSHLLNSVYTTVLIFFIFQILYYFKPNADPIVVSFMITAAVFILTLLLGFTFSYRKGQHVINRLNEISVAIAKLSFSNFDYRIQDSEQDEIGAICSDLNGLTIKVKKQMQSLQKLANEKAEYAERAHTAATIEERQRLARDLHDAVSQQLFALNMMSSAAMKLFDTHPQRAKAQLEQVVEMANKAQGEMRALLLHLRPIDLSGENLQKGIEGLVEELKLKSGIHIESEIHDIPDLSKGIEDHLFRLVQEGLANALRHSNASRLTIVLNHTDQHIRIHIRDNGAGFDLKDKKKTSYGLKTMQERCDEIGGKFSITTAKGKGTAIDVRVPIEERRVSSE</sequence>
<feature type="transmembrane region" description="Helical" evidence="15">
    <location>
        <begin position="21"/>
        <end position="38"/>
    </location>
</feature>
<keyword evidence="5 13" id="KW-0808">Transferase</keyword>
<evidence type="ECO:0000256" key="7">
    <source>
        <dbReference type="ARBA" id="ARBA00022741"/>
    </source>
</evidence>
<dbReference type="PROSITE" id="PS50885">
    <property type="entry name" value="HAMP"/>
    <property type="match status" value="1"/>
</dbReference>
<evidence type="ECO:0000256" key="4">
    <source>
        <dbReference type="ARBA" id="ARBA00022553"/>
    </source>
</evidence>
<dbReference type="Gene3D" id="3.30.565.10">
    <property type="entry name" value="Histidine kinase-like ATPase, C-terminal domain"/>
    <property type="match status" value="1"/>
</dbReference>
<dbReference type="InterPro" id="IPR003594">
    <property type="entry name" value="HATPase_dom"/>
</dbReference>
<dbReference type="PANTHER" id="PTHR24421:SF37">
    <property type="entry name" value="SENSOR HISTIDINE KINASE NARS"/>
    <property type="match status" value="1"/>
</dbReference>
<dbReference type="PIRSF" id="PIRSF037431">
    <property type="entry name" value="STHK_LiaS"/>
    <property type="match status" value="1"/>
</dbReference>
<feature type="domain" description="HAMP" evidence="17">
    <location>
        <begin position="71"/>
        <end position="123"/>
    </location>
</feature>
<dbReference type="InterPro" id="IPR011712">
    <property type="entry name" value="Sig_transdc_His_kin_sub3_dim/P"/>
</dbReference>
<evidence type="ECO:0000259" key="17">
    <source>
        <dbReference type="PROSITE" id="PS50885"/>
    </source>
</evidence>
<keyword evidence="6 15" id="KW-0812">Transmembrane</keyword>
<evidence type="ECO:0000256" key="6">
    <source>
        <dbReference type="ARBA" id="ARBA00022692"/>
    </source>
</evidence>
<evidence type="ECO:0000313" key="19">
    <source>
        <dbReference type="Proteomes" id="UP001649381"/>
    </source>
</evidence>
<evidence type="ECO:0000256" key="13">
    <source>
        <dbReference type="PIRNR" id="PIRNR037431"/>
    </source>
</evidence>
<comment type="caution">
    <text evidence="18">The sequence shown here is derived from an EMBL/GenBank/DDBJ whole genome shotgun (WGS) entry which is preliminary data.</text>
</comment>
<keyword evidence="3 13" id="KW-1003">Cell membrane</keyword>
<keyword evidence="12 13" id="KW-0472">Membrane</keyword>
<evidence type="ECO:0000259" key="16">
    <source>
        <dbReference type="PROSITE" id="PS50109"/>
    </source>
</evidence>
<gene>
    <name evidence="18" type="ORF">L2716_11740</name>
</gene>
<dbReference type="InterPro" id="IPR005467">
    <property type="entry name" value="His_kinase_dom"/>
</dbReference>
<keyword evidence="10 15" id="KW-1133">Transmembrane helix</keyword>
<dbReference type="Proteomes" id="UP001649381">
    <property type="component" value="Unassembled WGS sequence"/>
</dbReference>
<keyword evidence="14" id="KW-0175">Coiled coil</keyword>
<dbReference type="InterPro" id="IPR036890">
    <property type="entry name" value="HATPase_C_sf"/>
</dbReference>
<evidence type="ECO:0000256" key="11">
    <source>
        <dbReference type="ARBA" id="ARBA00023012"/>
    </source>
</evidence>
<dbReference type="RefSeq" id="WP_236334831.1">
    <property type="nucleotide sequence ID" value="NZ_JAKIJS010000001.1"/>
</dbReference>
<reference evidence="18 19" key="1">
    <citation type="submission" date="2022-01" db="EMBL/GenBank/DDBJ databases">
        <title>Alkalihalobacillus sp. EGI L200015, a novel bacterium isolated from a salt lake sediment.</title>
        <authorList>
            <person name="Gao L."/>
            <person name="Fang B.-Z."/>
            <person name="Li W.-J."/>
        </authorList>
    </citation>
    <scope>NUCLEOTIDE SEQUENCE [LARGE SCALE GENOMIC DNA]</scope>
    <source>
        <strain evidence="18 19">KCTC 12718</strain>
    </source>
</reference>
<accession>A0ABS9H2W1</accession>
<dbReference type="Pfam" id="PF07730">
    <property type="entry name" value="HisKA_3"/>
    <property type="match status" value="1"/>
</dbReference>
<dbReference type="Pfam" id="PF02518">
    <property type="entry name" value="HATPase_c"/>
    <property type="match status" value="1"/>
</dbReference>
<evidence type="ECO:0000256" key="12">
    <source>
        <dbReference type="ARBA" id="ARBA00023136"/>
    </source>
</evidence>
<comment type="subcellular location">
    <subcellularLocation>
        <location evidence="2 13">Cell membrane</location>
        <topology evidence="2 13">Multi-pass membrane protein</topology>
    </subcellularLocation>
</comment>
<dbReference type="EC" id="2.7.13.3" evidence="13"/>
<evidence type="ECO:0000256" key="8">
    <source>
        <dbReference type="ARBA" id="ARBA00022777"/>
    </source>
</evidence>
<dbReference type="GO" id="GO:0016301">
    <property type="term" value="F:kinase activity"/>
    <property type="evidence" value="ECO:0007669"/>
    <property type="project" value="UniProtKB-KW"/>
</dbReference>
<comment type="catalytic activity">
    <reaction evidence="1 13">
        <text>ATP + protein L-histidine = ADP + protein N-phospho-L-histidine.</text>
        <dbReference type="EC" id="2.7.13.3"/>
    </reaction>
</comment>
<organism evidence="18 19">
    <name type="scientific">Pseudalkalibacillus berkeleyi</name>
    <dbReference type="NCBI Taxonomy" id="1069813"/>
    <lineage>
        <taxon>Bacteria</taxon>
        <taxon>Bacillati</taxon>
        <taxon>Bacillota</taxon>
        <taxon>Bacilli</taxon>
        <taxon>Bacillales</taxon>
        <taxon>Fictibacillaceae</taxon>
        <taxon>Pseudalkalibacillus</taxon>
    </lineage>
</organism>
<evidence type="ECO:0000256" key="3">
    <source>
        <dbReference type="ARBA" id="ARBA00022475"/>
    </source>
</evidence>
<evidence type="ECO:0000256" key="9">
    <source>
        <dbReference type="ARBA" id="ARBA00022840"/>
    </source>
</evidence>
<dbReference type="SUPFAM" id="SSF55874">
    <property type="entry name" value="ATPase domain of HSP90 chaperone/DNA topoisomerase II/histidine kinase"/>
    <property type="match status" value="1"/>
</dbReference>